<organism evidence="2 3">
    <name type="scientific">Ascobolus immersus RN42</name>
    <dbReference type="NCBI Taxonomy" id="1160509"/>
    <lineage>
        <taxon>Eukaryota</taxon>
        <taxon>Fungi</taxon>
        <taxon>Dikarya</taxon>
        <taxon>Ascomycota</taxon>
        <taxon>Pezizomycotina</taxon>
        <taxon>Pezizomycetes</taxon>
        <taxon>Pezizales</taxon>
        <taxon>Ascobolaceae</taxon>
        <taxon>Ascobolus</taxon>
    </lineage>
</organism>
<accession>A0A3N4HU19</accession>
<keyword evidence="3" id="KW-1185">Reference proteome</keyword>
<dbReference type="Proteomes" id="UP000275078">
    <property type="component" value="Unassembled WGS sequence"/>
</dbReference>
<evidence type="ECO:0000313" key="3">
    <source>
        <dbReference type="Proteomes" id="UP000275078"/>
    </source>
</evidence>
<proteinExistence type="predicted"/>
<name>A0A3N4HU19_ASCIM</name>
<gene>
    <name evidence="2" type="ORF">BJ508DRAFT_417564</name>
</gene>
<sequence>MFVHPPLVLVHSHGPLFSLSASERFNGRQIVLTINIGSSALPEVKVHAGRIILRQHPTPTPHSTNPDRTTPIKKPAHPPDPRQVRDAVSIWRG</sequence>
<feature type="region of interest" description="Disordered" evidence="1">
    <location>
        <begin position="54"/>
        <end position="93"/>
    </location>
</feature>
<evidence type="ECO:0000313" key="2">
    <source>
        <dbReference type="EMBL" id="RPA76536.1"/>
    </source>
</evidence>
<dbReference type="AlphaFoldDB" id="A0A3N4HU19"/>
<reference evidence="2 3" key="1">
    <citation type="journal article" date="2018" name="Nat. Ecol. Evol.">
        <title>Pezizomycetes genomes reveal the molecular basis of ectomycorrhizal truffle lifestyle.</title>
        <authorList>
            <person name="Murat C."/>
            <person name="Payen T."/>
            <person name="Noel B."/>
            <person name="Kuo A."/>
            <person name="Morin E."/>
            <person name="Chen J."/>
            <person name="Kohler A."/>
            <person name="Krizsan K."/>
            <person name="Balestrini R."/>
            <person name="Da Silva C."/>
            <person name="Montanini B."/>
            <person name="Hainaut M."/>
            <person name="Levati E."/>
            <person name="Barry K.W."/>
            <person name="Belfiori B."/>
            <person name="Cichocki N."/>
            <person name="Clum A."/>
            <person name="Dockter R.B."/>
            <person name="Fauchery L."/>
            <person name="Guy J."/>
            <person name="Iotti M."/>
            <person name="Le Tacon F."/>
            <person name="Lindquist E.A."/>
            <person name="Lipzen A."/>
            <person name="Malagnac F."/>
            <person name="Mello A."/>
            <person name="Molinier V."/>
            <person name="Miyauchi S."/>
            <person name="Poulain J."/>
            <person name="Riccioni C."/>
            <person name="Rubini A."/>
            <person name="Sitrit Y."/>
            <person name="Splivallo R."/>
            <person name="Traeger S."/>
            <person name="Wang M."/>
            <person name="Zifcakova L."/>
            <person name="Wipf D."/>
            <person name="Zambonelli A."/>
            <person name="Paolocci F."/>
            <person name="Nowrousian M."/>
            <person name="Ottonello S."/>
            <person name="Baldrian P."/>
            <person name="Spatafora J.W."/>
            <person name="Henrissat B."/>
            <person name="Nagy L.G."/>
            <person name="Aury J.M."/>
            <person name="Wincker P."/>
            <person name="Grigoriev I.V."/>
            <person name="Bonfante P."/>
            <person name="Martin F.M."/>
        </authorList>
    </citation>
    <scope>NUCLEOTIDE SEQUENCE [LARGE SCALE GENOMIC DNA]</scope>
    <source>
        <strain evidence="2 3">RN42</strain>
    </source>
</reference>
<dbReference type="EMBL" id="ML119743">
    <property type="protein sequence ID" value="RPA76536.1"/>
    <property type="molecule type" value="Genomic_DNA"/>
</dbReference>
<evidence type="ECO:0000256" key="1">
    <source>
        <dbReference type="SAM" id="MobiDB-lite"/>
    </source>
</evidence>
<protein>
    <submittedName>
        <fullName evidence="2">Uncharacterized protein</fullName>
    </submittedName>
</protein>